<feature type="domain" description="Gfo/Idh/MocA-like oxidoreductase C-terminal" evidence="3">
    <location>
        <begin position="70"/>
        <end position="263"/>
    </location>
</feature>
<dbReference type="EMBL" id="CP048838">
    <property type="protein sequence ID" value="QJA05256.1"/>
    <property type="molecule type" value="Genomic_DNA"/>
</dbReference>
<sequence length="266" mass="30117">MCINSPNHTHVSYAEMALKAGKHILVEKPFAMKSSDAQRVFTLAQEKGCLAYTNQNRRFDADFLILQDIIQSGKLGTLIEIESHYDYFKTRPVVTQDMIFNLGIHTIDQMIALFGIPDRTDYDVKGILNKEDGADDYFDIKLYYGKLKVSVKTSLFVKLPYPRFLVHGTNGSFMKYSQGHLFAKSAQEPIEASFLQEPEDNWGVLSYMDEYGNDITTRIPSRVTDYGKIYDDLYACIYQGKAPYVKAEEVVAVLNIAEEAEKAAGN</sequence>
<dbReference type="PANTHER" id="PTHR43708">
    <property type="entry name" value="CONSERVED EXPRESSED OXIDOREDUCTASE (EUROFUNG)"/>
    <property type="match status" value="1"/>
</dbReference>
<dbReference type="Pfam" id="PF01408">
    <property type="entry name" value="GFO_IDH_MocA"/>
    <property type="match status" value="1"/>
</dbReference>
<reference evidence="4 5" key="1">
    <citation type="submission" date="2020-02" db="EMBL/GenBank/DDBJ databases">
        <authorList>
            <person name="Kociolek L.K."/>
            <person name="Ozer E.A."/>
        </authorList>
    </citation>
    <scope>NUCLEOTIDE SEQUENCE [LARGE SCALE GENOMIC DNA]</scope>
    <source>
        <strain evidence="4 5">ATCC 14501</strain>
    </source>
</reference>
<protein>
    <submittedName>
        <fullName evidence="4">Gfo/Idh/MocA family oxidoreductase</fullName>
    </submittedName>
</protein>
<dbReference type="GO" id="GO:0000166">
    <property type="term" value="F:nucleotide binding"/>
    <property type="evidence" value="ECO:0007669"/>
    <property type="project" value="InterPro"/>
</dbReference>
<dbReference type="AlphaFoldDB" id="A0AAP9MKB3"/>
<gene>
    <name evidence="4" type="ORF">G4D54_21090</name>
</gene>
<evidence type="ECO:0000256" key="1">
    <source>
        <dbReference type="ARBA" id="ARBA00010928"/>
    </source>
</evidence>
<evidence type="ECO:0000313" key="5">
    <source>
        <dbReference type="Proteomes" id="UP000503330"/>
    </source>
</evidence>
<dbReference type="Pfam" id="PF02894">
    <property type="entry name" value="GFO_IDH_MocA_C"/>
    <property type="match status" value="1"/>
</dbReference>
<dbReference type="Gene3D" id="3.40.50.720">
    <property type="entry name" value="NAD(P)-binding Rossmann-like Domain"/>
    <property type="match status" value="1"/>
</dbReference>
<comment type="similarity">
    <text evidence="1">Belongs to the Gfo/Idh/MocA family.</text>
</comment>
<dbReference type="SUPFAM" id="SSF55347">
    <property type="entry name" value="Glyceraldehyde-3-phosphate dehydrogenase-like, C-terminal domain"/>
    <property type="match status" value="1"/>
</dbReference>
<proteinExistence type="inferred from homology"/>
<dbReference type="InterPro" id="IPR000683">
    <property type="entry name" value="Gfo/Idh/MocA-like_OxRdtase_N"/>
</dbReference>
<evidence type="ECO:0000259" key="2">
    <source>
        <dbReference type="Pfam" id="PF01408"/>
    </source>
</evidence>
<name>A0AAP9MKB3_CLOIN</name>
<dbReference type="Proteomes" id="UP000503330">
    <property type="component" value="Chromosome"/>
</dbReference>
<accession>A0AAP9MKB3</accession>
<evidence type="ECO:0000313" key="4">
    <source>
        <dbReference type="EMBL" id="QJA05256.1"/>
    </source>
</evidence>
<dbReference type="PANTHER" id="PTHR43708:SF7">
    <property type="entry name" value="OXIDOREDUCTASE"/>
    <property type="match status" value="1"/>
</dbReference>
<dbReference type="InterPro" id="IPR051317">
    <property type="entry name" value="Gfo/Idh/MocA_oxidoreduct"/>
</dbReference>
<dbReference type="InterPro" id="IPR036291">
    <property type="entry name" value="NAD(P)-bd_dom_sf"/>
</dbReference>
<organism evidence="4 5">
    <name type="scientific">Clostridium innocuum</name>
    <dbReference type="NCBI Taxonomy" id="1522"/>
    <lineage>
        <taxon>Bacteria</taxon>
        <taxon>Bacillati</taxon>
        <taxon>Bacillota</taxon>
        <taxon>Clostridia</taxon>
        <taxon>Eubacteriales</taxon>
        <taxon>Clostridiaceae</taxon>
        <taxon>Clostridium</taxon>
    </lineage>
</organism>
<feature type="domain" description="Gfo/Idh/MocA-like oxidoreductase N-terminal" evidence="2">
    <location>
        <begin position="2"/>
        <end position="52"/>
    </location>
</feature>
<evidence type="ECO:0000259" key="3">
    <source>
        <dbReference type="Pfam" id="PF02894"/>
    </source>
</evidence>
<dbReference type="InterPro" id="IPR004104">
    <property type="entry name" value="Gfo/Idh/MocA-like_OxRdtase_C"/>
</dbReference>
<dbReference type="SUPFAM" id="SSF51735">
    <property type="entry name" value="NAD(P)-binding Rossmann-fold domains"/>
    <property type="match status" value="1"/>
</dbReference>
<dbReference type="Gene3D" id="3.30.360.10">
    <property type="entry name" value="Dihydrodipicolinate Reductase, domain 2"/>
    <property type="match status" value="1"/>
</dbReference>